<feature type="region of interest" description="Disordered" evidence="2">
    <location>
        <begin position="138"/>
        <end position="189"/>
    </location>
</feature>
<feature type="compositionally biased region" description="Pro residues" evidence="2">
    <location>
        <begin position="163"/>
        <end position="174"/>
    </location>
</feature>
<dbReference type="Proteomes" id="UP001165065">
    <property type="component" value="Unassembled WGS sequence"/>
</dbReference>
<gene>
    <name evidence="3" type="ORF">TrCOL_g4319</name>
</gene>
<dbReference type="AlphaFoldDB" id="A0A9W7LF56"/>
<dbReference type="OrthoDB" id="2017893at2759"/>
<accession>A0A9W7LF56</accession>
<feature type="compositionally biased region" description="Low complexity" evidence="2">
    <location>
        <begin position="175"/>
        <end position="189"/>
    </location>
</feature>
<name>A0A9W7LF56_9STRA</name>
<evidence type="ECO:0000313" key="4">
    <source>
        <dbReference type="Proteomes" id="UP001165065"/>
    </source>
</evidence>
<organism evidence="3 4">
    <name type="scientific">Triparma columacea</name>
    <dbReference type="NCBI Taxonomy" id="722753"/>
    <lineage>
        <taxon>Eukaryota</taxon>
        <taxon>Sar</taxon>
        <taxon>Stramenopiles</taxon>
        <taxon>Ochrophyta</taxon>
        <taxon>Bolidophyceae</taxon>
        <taxon>Parmales</taxon>
        <taxon>Triparmaceae</taxon>
        <taxon>Triparma</taxon>
    </lineage>
</organism>
<dbReference type="PANTHER" id="PTHR45848">
    <property type="entry name" value="DUAL SPECIFICITY PROTEIN PHOSPHATASE 12 FAMILY MEMBER"/>
    <property type="match status" value="1"/>
</dbReference>
<feature type="compositionally biased region" description="Basic residues" evidence="2">
    <location>
        <begin position="329"/>
        <end position="341"/>
    </location>
</feature>
<feature type="region of interest" description="Disordered" evidence="2">
    <location>
        <begin position="309"/>
        <end position="341"/>
    </location>
</feature>
<proteinExistence type="inferred from homology"/>
<keyword evidence="4" id="KW-1185">Reference proteome</keyword>
<protein>
    <submittedName>
        <fullName evidence="3">Uncharacterized protein</fullName>
    </submittedName>
</protein>
<comment type="similarity">
    <text evidence="1">Belongs to the protein-tyrosine phosphatase family. Non-receptor class dual specificity subfamily.</text>
</comment>
<reference evidence="4" key="1">
    <citation type="journal article" date="2023" name="Commun. Biol.">
        <title>Genome analysis of Parmales, the sister group of diatoms, reveals the evolutionary specialization of diatoms from phago-mixotrophs to photoautotrophs.</title>
        <authorList>
            <person name="Ban H."/>
            <person name="Sato S."/>
            <person name="Yoshikawa S."/>
            <person name="Yamada K."/>
            <person name="Nakamura Y."/>
            <person name="Ichinomiya M."/>
            <person name="Sato N."/>
            <person name="Blanc-Mathieu R."/>
            <person name="Endo H."/>
            <person name="Kuwata A."/>
            <person name="Ogata H."/>
        </authorList>
    </citation>
    <scope>NUCLEOTIDE SEQUENCE [LARGE SCALE GENOMIC DNA]</scope>
</reference>
<evidence type="ECO:0000313" key="3">
    <source>
        <dbReference type="EMBL" id="GMI48219.1"/>
    </source>
</evidence>
<dbReference type="EMBL" id="BRYA01000380">
    <property type="protein sequence ID" value="GMI48219.1"/>
    <property type="molecule type" value="Genomic_DNA"/>
</dbReference>
<sequence length="341" mass="36846">MRLDRPKGRRFELYYSSGGMKVDGDEKSRDNIDDKLEFMPDVVVVACQIKVGSYEGEEGRVIEYLEGISPDLGLIISRNDVKGVVVEGELGGELLGQVEGVVGGYAKVVEGCDAKVEVVGEGQLWGWLEKGGYTCGEGGVKIERREDGGDETDEGEDDKKMPTTPPPSEQPSSPPLASASEPASPVVPPSEVYRCKKCRTPLFTSSHVTPCTNPNCGQYLLNHPSPVTSHLDYSCNEGKIYCIKQKCKTKIGGYKWSGIMCGCKNFWEGGVVVNMSAVDEVRNVPVMKSVQGAAEGIENVRIVSREVGELAKEGRGSGGQESDGGFRSMRGKSKPKHSTNQ</sequence>
<evidence type="ECO:0000256" key="2">
    <source>
        <dbReference type="SAM" id="MobiDB-lite"/>
    </source>
</evidence>
<comment type="caution">
    <text evidence="3">The sequence shown here is derived from an EMBL/GenBank/DDBJ whole genome shotgun (WGS) entry which is preliminary data.</text>
</comment>
<evidence type="ECO:0000256" key="1">
    <source>
        <dbReference type="ARBA" id="ARBA00008601"/>
    </source>
</evidence>